<reference evidence="1" key="1">
    <citation type="submission" date="2021-01" db="EMBL/GenBank/DDBJ databases">
        <title>Whole genome shotgun sequence of Spirilliplanes yamanashiensis NBRC 15828.</title>
        <authorList>
            <person name="Komaki H."/>
            <person name="Tamura T."/>
        </authorList>
    </citation>
    <scope>NUCLEOTIDE SEQUENCE</scope>
    <source>
        <strain evidence="1">NBRC 15828</strain>
    </source>
</reference>
<evidence type="ECO:0000313" key="2">
    <source>
        <dbReference type="Proteomes" id="UP000652013"/>
    </source>
</evidence>
<gene>
    <name evidence="1" type="ORF">Sya03_39230</name>
</gene>
<dbReference type="AlphaFoldDB" id="A0A8J4DK67"/>
<accession>A0A8J4DK67</accession>
<dbReference type="Proteomes" id="UP000652013">
    <property type="component" value="Unassembled WGS sequence"/>
</dbReference>
<dbReference type="RefSeq" id="WP_203939796.1">
    <property type="nucleotide sequence ID" value="NZ_BAAAGJ010000005.1"/>
</dbReference>
<evidence type="ECO:0008006" key="3">
    <source>
        <dbReference type="Google" id="ProtNLM"/>
    </source>
</evidence>
<sequence>MTTTVAVESTAKKAFAWVYDWPGWCRSGRTEEAAIAALADYADRYRVVAERAGLRLPKNAADTMVVDERLPGDASTDFGIPGAIGADDRRAHDRRQADRLLALVVAAWEVLDETAATSPEQLRKGPRGGGRDRTKMVAHVLEAEAAYARKFGVKHKPPAVGDAAAIAALRDELLAALRAPSDGSPPHPTGWPARYVIRRVAWHALDHAWEMQDRSD</sequence>
<evidence type="ECO:0000313" key="1">
    <source>
        <dbReference type="EMBL" id="GIJ04571.1"/>
    </source>
</evidence>
<name>A0A8J4DK67_9ACTN</name>
<dbReference type="SUPFAM" id="SSF109854">
    <property type="entry name" value="DinB/YfiT-like putative metalloenzymes"/>
    <property type="match status" value="1"/>
</dbReference>
<comment type="caution">
    <text evidence="1">The sequence shown here is derived from an EMBL/GenBank/DDBJ whole genome shotgun (WGS) entry which is preliminary data.</text>
</comment>
<dbReference type="InterPro" id="IPR034660">
    <property type="entry name" value="DinB/YfiT-like"/>
</dbReference>
<keyword evidence="2" id="KW-1185">Reference proteome</keyword>
<protein>
    <recommendedName>
        <fullName evidence="3">DinB family protein</fullName>
    </recommendedName>
</protein>
<organism evidence="1 2">
    <name type="scientific">Spirilliplanes yamanashiensis</name>
    <dbReference type="NCBI Taxonomy" id="42233"/>
    <lineage>
        <taxon>Bacteria</taxon>
        <taxon>Bacillati</taxon>
        <taxon>Actinomycetota</taxon>
        <taxon>Actinomycetes</taxon>
        <taxon>Micromonosporales</taxon>
        <taxon>Micromonosporaceae</taxon>
        <taxon>Spirilliplanes</taxon>
    </lineage>
</organism>
<proteinExistence type="predicted"/>
<dbReference type="EMBL" id="BOOY01000028">
    <property type="protein sequence ID" value="GIJ04571.1"/>
    <property type="molecule type" value="Genomic_DNA"/>
</dbReference>